<keyword evidence="1" id="KW-0812">Transmembrane</keyword>
<protein>
    <submittedName>
        <fullName evidence="2">Uncharacterized protein</fullName>
    </submittedName>
</protein>
<gene>
    <name evidence="2" type="ordered locus">NP_4400A</name>
</gene>
<dbReference type="InterPro" id="IPR055934">
    <property type="entry name" value="DUF7512"/>
</dbReference>
<organism evidence="2 3">
    <name type="scientific">Natronomonas pharaonis (strain ATCC 35678 / DSM 2160 / CIP 103997 / JCM 8858 / NBRC 14720 / NCIMB 2260 / Gabara)</name>
    <name type="common">Halobacterium pharaonis</name>
    <dbReference type="NCBI Taxonomy" id="348780"/>
    <lineage>
        <taxon>Archaea</taxon>
        <taxon>Methanobacteriati</taxon>
        <taxon>Methanobacteriota</taxon>
        <taxon>Stenosarchaea group</taxon>
        <taxon>Halobacteria</taxon>
        <taxon>Halobacteriales</taxon>
        <taxon>Natronomonadaceae</taxon>
        <taxon>Natronomonas</taxon>
    </lineage>
</organism>
<proteinExistence type="predicted"/>
<keyword evidence="1" id="KW-0472">Membrane</keyword>
<sequence>MLDTVLASPAVQAIAVLALVSVEAVALYLGYGVVEKRAAPALFERIEAEG</sequence>
<dbReference type="Proteomes" id="UP000002698">
    <property type="component" value="Chromosome"/>
</dbReference>
<dbReference type="AlphaFoldDB" id="A0A1U7EYG7"/>
<feature type="transmembrane region" description="Helical" evidence="1">
    <location>
        <begin position="12"/>
        <end position="34"/>
    </location>
</feature>
<accession>A0A1U7EYG7</accession>
<dbReference type="KEGG" id="nph:NP_4400A"/>
<evidence type="ECO:0000256" key="1">
    <source>
        <dbReference type="SAM" id="Phobius"/>
    </source>
</evidence>
<reference evidence="2 3" key="1">
    <citation type="journal article" date="2005" name="Genome Res.">
        <title>Living with two extremes: conclusions from the genome sequence of Natronomonas pharaonis.</title>
        <authorList>
            <person name="Falb M."/>
            <person name="Pfeiffer F."/>
            <person name="Palm P."/>
            <person name="Rodewald K."/>
            <person name="Hickmann V."/>
            <person name="Tittor J."/>
            <person name="Oesterhelt D."/>
        </authorList>
    </citation>
    <scope>NUCLEOTIDE SEQUENCE [LARGE SCALE GENOMIC DNA]</scope>
    <source>
        <strain evidence="3">ATCC 35678 / DSM 2160 / CIP 103997 / JCM 8858 / NBRC 14720 / NCIMB 2260 / Gabara</strain>
    </source>
</reference>
<dbReference type="EnsemblBacteria" id="CAI50291">
    <property type="protein sequence ID" value="CAI50291"/>
    <property type="gene ID" value="NP_4400A"/>
</dbReference>
<keyword evidence="1" id="KW-1133">Transmembrane helix</keyword>
<dbReference type="HOGENOM" id="CLU_213589_1_0_2"/>
<evidence type="ECO:0000313" key="2">
    <source>
        <dbReference type="EMBL" id="CAI50291.1"/>
    </source>
</evidence>
<dbReference type="EMBL" id="CR936257">
    <property type="protein sequence ID" value="CAI50291.1"/>
    <property type="molecule type" value="Genomic_DNA"/>
</dbReference>
<name>A0A1U7EYG7_NATPD</name>
<dbReference type="Pfam" id="PF24352">
    <property type="entry name" value="DUF7512"/>
    <property type="match status" value="1"/>
</dbReference>
<keyword evidence="3" id="KW-1185">Reference proteome</keyword>
<evidence type="ECO:0000313" key="3">
    <source>
        <dbReference type="Proteomes" id="UP000002698"/>
    </source>
</evidence>